<accession>A0A644TMG9</accession>
<protein>
    <submittedName>
        <fullName evidence="1">Nucleoid-associated protein YejK</fullName>
    </submittedName>
</protein>
<reference evidence="1" key="1">
    <citation type="submission" date="2019-08" db="EMBL/GenBank/DDBJ databases">
        <authorList>
            <person name="Kucharzyk K."/>
            <person name="Murdoch R.W."/>
            <person name="Higgins S."/>
            <person name="Loffler F."/>
        </authorList>
    </citation>
    <scope>NUCLEOTIDE SEQUENCE</scope>
</reference>
<sequence>MIIVNKAILHILDFNSGITVFSQQELEIKSDSVITFLTKHIERSYNDQNSKAGVFDPNSKFKRQVADYIDGRLEFVDFSIAIAGLMDSAISQADVLDSSDLLICDLVMDDNRLIAILKCNNRVGFTHQVIQDGDKVKNEIINHHAILPNLSQKIDEYAFVEVDSLTIKFIDKKRLVNGQETYVLPEKILECSSSVSPNSTIKLVNSITRKVAEKHGQSSVAAISKAKNYMVEHTETSEFLDPVEVGKTVFRSSPIMQEEYLEEVKKAGIAEVVKIDRDFCVKKGKNHKIKTDTGIEISFPVDYFENKEYMEFVNNSDGTISIELKNIGKIINR</sequence>
<evidence type="ECO:0000313" key="1">
    <source>
        <dbReference type="EMBL" id="MPL68133.1"/>
    </source>
</evidence>
<dbReference type="EMBL" id="VSSQ01000040">
    <property type="protein sequence ID" value="MPL68133.1"/>
    <property type="molecule type" value="Genomic_DNA"/>
</dbReference>
<dbReference type="Pfam" id="PF04245">
    <property type="entry name" value="NA37"/>
    <property type="match status" value="1"/>
</dbReference>
<dbReference type="AlphaFoldDB" id="A0A644TMG9"/>
<proteinExistence type="predicted"/>
<name>A0A644TMG9_9ZZZZ</name>
<comment type="caution">
    <text evidence="1">The sequence shown here is derived from an EMBL/GenBank/DDBJ whole genome shotgun (WGS) entry which is preliminary data.</text>
</comment>
<dbReference type="GO" id="GO:0009295">
    <property type="term" value="C:nucleoid"/>
    <property type="evidence" value="ECO:0007669"/>
    <property type="project" value="InterPro"/>
</dbReference>
<organism evidence="1">
    <name type="scientific">bioreactor metagenome</name>
    <dbReference type="NCBI Taxonomy" id="1076179"/>
    <lineage>
        <taxon>unclassified sequences</taxon>
        <taxon>metagenomes</taxon>
        <taxon>ecological metagenomes</taxon>
    </lineage>
</organism>
<dbReference type="InterPro" id="IPR007358">
    <property type="entry name" value="Nucleoid_associated_NdpA"/>
</dbReference>
<gene>
    <name evidence="1" type="primary">yejK_2</name>
    <name evidence="1" type="ORF">SDC9_13846</name>
</gene>